<protein>
    <recommendedName>
        <fullName evidence="2">DUF6534 domain-containing protein</fullName>
    </recommendedName>
</protein>
<feature type="transmembrane region" description="Helical" evidence="1">
    <location>
        <begin position="115"/>
        <end position="138"/>
    </location>
</feature>
<keyword evidence="1" id="KW-0812">Transmembrane</keyword>
<dbReference type="InterPro" id="IPR045339">
    <property type="entry name" value="DUF6534"/>
</dbReference>
<dbReference type="PANTHER" id="PTHR40465:SF1">
    <property type="entry name" value="DUF6534 DOMAIN-CONTAINING PROTEIN"/>
    <property type="match status" value="1"/>
</dbReference>
<accession>A0A9P5Y3Z4</accession>
<feature type="transmembrane region" description="Helical" evidence="1">
    <location>
        <begin position="159"/>
        <end position="179"/>
    </location>
</feature>
<organism evidence="3 4">
    <name type="scientific">Collybia nuda</name>
    <dbReference type="NCBI Taxonomy" id="64659"/>
    <lineage>
        <taxon>Eukaryota</taxon>
        <taxon>Fungi</taxon>
        <taxon>Dikarya</taxon>
        <taxon>Basidiomycota</taxon>
        <taxon>Agaricomycotina</taxon>
        <taxon>Agaricomycetes</taxon>
        <taxon>Agaricomycetidae</taxon>
        <taxon>Agaricales</taxon>
        <taxon>Tricholomatineae</taxon>
        <taxon>Clitocybaceae</taxon>
        <taxon>Collybia</taxon>
    </lineage>
</organism>
<dbReference type="PANTHER" id="PTHR40465">
    <property type="entry name" value="CHROMOSOME 1, WHOLE GENOME SHOTGUN SEQUENCE"/>
    <property type="match status" value="1"/>
</dbReference>
<feature type="transmembrane region" description="Helical" evidence="1">
    <location>
        <begin position="45"/>
        <end position="64"/>
    </location>
</feature>
<sequence>MLKGLVYGLLLVETAQSILIAHDIFTIFATGFGNLAAVQNPQLTWLDGPILAAVVSCTVQIYFARQIYVLSGSKMAGIMIILLALMQGIGAIVSGVKALQLHDLTVLQARAHTSITIWLVGSAICDIIIAAFLVYFLWRRASSFKATQALVTKIMRLTIETGSLTAAVAIIDVALFLAFPEHNFHVAPALILGKLYSNTLVTTLNSRLAIVNGRNDTSSNVVNSYHLGSSGQIPVEKTHRMRIPGVASRLRKNETAVAVSIEREIWTNDIPMDRMDSHEINRSKIRNVEELV</sequence>
<evidence type="ECO:0000256" key="1">
    <source>
        <dbReference type="SAM" id="Phobius"/>
    </source>
</evidence>
<feature type="domain" description="DUF6534" evidence="2">
    <location>
        <begin position="122"/>
        <end position="207"/>
    </location>
</feature>
<evidence type="ECO:0000259" key="2">
    <source>
        <dbReference type="Pfam" id="PF20152"/>
    </source>
</evidence>
<evidence type="ECO:0000313" key="3">
    <source>
        <dbReference type="EMBL" id="KAF9461111.1"/>
    </source>
</evidence>
<dbReference type="Proteomes" id="UP000807353">
    <property type="component" value="Unassembled WGS sequence"/>
</dbReference>
<comment type="caution">
    <text evidence="3">The sequence shown here is derived from an EMBL/GenBank/DDBJ whole genome shotgun (WGS) entry which is preliminary data.</text>
</comment>
<reference evidence="3" key="1">
    <citation type="submission" date="2020-11" db="EMBL/GenBank/DDBJ databases">
        <authorList>
            <consortium name="DOE Joint Genome Institute"/>
            <person name="Ahrendt S."/>
            <person name="Riley R."/>
            <person name="Andreopoulos W."/>
            <person name="Labutti K."/>
            <person name="Pangilinan J."/>
            <person name="Ruiz-Duenas F.J."/>
            <person name="Barrasa J.M."/>
            <person name="Sanchez-Garcia M."/>
            <person name="Camarero S."/>
            <person name="Miyauchi S."/>
            <person name="Serrano A."/>
            <person name="Linde D."/>
            <person name="Babiker R."/>
            <person name="Drula E."/>
            <person name="Ayuso-Fernandez I."/>
            <person name="Pacheco R."/>
            <person name="Padilla G."/>
            <person name="Ferreira P."/>
            <person name="Barriuso J."/>
            <person name="Kellner H."/>
            <person name="Castanera R."/>
            <person name="Alfaro M."/>
            <person name="Ramirez L."/>
            <person name="Pisabarro A.G."/>
            <person name="Kuo A."/>
            <person name="Tritt A."/>
            <person name="Lipzen A."/>
            <person name="He G."/>
            <person name="Yan M."/>
            <person name="Ng V."/>
            <person name="Cullen D."/>
            <person name="Martin F."/>
            <person name="Rosso M.-N."/>
            <person name="Henrissat B."/>
            <person name="Hibbett D."/>
            <person name="Martinez A.T."/>
            <person name="Grigoriev I.V."/>
        </authorList>
    </citation>
    <scope>NUCLEOTIDE SEQUENCE</scope>
    <source>
        <strain evidence="3">CBS 247.69</strain>
    </source>
</reference>
<dbReference type="AlphaFoldDB" id="A0A9P5Y3Z4"/>
<name>A0A9P5Y3Z4_9AGAR</name>
<proteinExistence type="predicted"/>
<dbReference type="Pfam" id="PF20152">
    <property type="entry name" value="DUF6534"/>
    <property type="match status" value="1"/>
</dbReference>
<evidence type="ECO:0000313" key="4">
    <source>
        <dbReference type="Proteomes" id="UP000807353"/>
    </source>
</evidence>
<keyword evidence="4" id="KW-1185">Reference proteome</keyword>
<dbReference type="OrthoDB" id="3053835at2759"/>
<feature type="transmembrane region" description="Helical" evidence="1">
    <location>
        <begin position="76"/>
        <end position="95"/>
    </location>
</feature>
<keyword evidence="1" id="KW-1133">Transmembrane helix</keyword>
<gene>
    <name evidence="3" type="ORF">BDZ94DRAFT_1264621</name>
</gene>
<dbReference type="EMBL" id="MU150289">
    <property type="protein sequence ID" value="KAF9461111.1"/>
    <property type="molecule type" value="Genomic_DNA"/>
</dbReference>
<keyword evidence="1" id="KW-0472">Membrane</keyword>